<sequence length="643" mass="74322">MLENKVLRKIYRAKRDEVTGEWRKLHNTELHALYSSPDIIRNIKSRRLRWAGHVACMGESRNAYRMSAAIVVIAVSRMHYLVRRWRQGRRIGSNVALSRGYSESALSSTQSSYHGPRRRDSSTSLNSLGVPRMSSQGCSTLTPSSRDRPMLRRWETDIMHMRSSESIAVPSLGSNHVAEFMDRFDQLQRRLGLEDSEIINDSEIFRSDYRVFRKDRSEKGGGVFVCTKIEISSNLLWIHEEVEILNVQIRNGRETLDVIACYRPPSELNNLTLHKLNEYLNTVSEDRNVVIAGDLNLPKINWSGISGTNSDAQTLVNELIWRKDFTQVVNGPTRDNALLDVYLLRPVSLFVNSESLHKISDHNSVLLEIFWENTVNPRSSPLSVWNFNKTDVHELQTFLRQKHDDFLRTEGNMENVWHKFKSIIFEALVKCVPSKIIKKNPDPEYYTNYIRYLKKKTRRAFSKRKRSHEHWEKYVELIKKLECEKRSGCVTDHECEPNSTFKITSKGLERITKLKNRKSRGPDSIATEILKLGSEAIIPYLMRIFHVSINNAAIPCDWKSAIVVPIHKGGNKLDVGNYRPISLTSVVCKVMEHLISDYIRHVLNAKDWFYNRQHGFREGFSCDSQITSLVQDLAEEAEESMQL</sequence>
<dbReference type="Pfam" id="PF14529">
    <property type="entry name" value="Exo_endo_phos_2"/>
    <property type="match status" value="1"/>
</dbReference>
<keyword evidence="4" id="KW-1185">Reference proteome</keyword>
<dbReference type="SUPFAM" id="SSF56219">
    <property type="entry name" value="DNase I-like"/>
    <property type="match status" value="1"/>
</dbReference>
<gene>
    <name evidence="3" type="ORF">ANN_18767</name>
</gene>
<dbReference type="PANTHER" id="PTHR33395:SF22">
    <property type="entry name" value="REVERSE TRANSCRIPTASE DOMAIN-CONTAINING PROTEIN"/>
    <property type="match status" value="1"/>
</dbReference>
<proteinExistence type="predicted"/>
<evidence type="ECO:0000256" key="1">
    <source>
        <dbReference type="SAM" id="MobiDB-lite"/>
    </source>
</evidence>
<dbReference type="InterPro" id="IPR005135">
    <property type="entry name" value="Endo/exonuclease/phosphatase"/>
</dbReference>
<feature type="compositionally biased region" description="Polar residues" evidence="1">
    <location>
        <begin position="122"/>
        <end position="144"/>
    </location>
</feature>
<comment type="caution">
    <text evidence="3">The sequence shown here is derived from an EMBL/GenBank/DDBJ whole genome shotgun (WGS) entry which is preliminary data.</text>
</comment>
<feature type="region of interest" description="Disordered" evidence="1">
    <location>
        <begin position="107"/>
        <end position="146"/>
    </location>
</feature>
<dbReference type="InterPro" id="IPR036691">
    <property type="entry name" value="Endo/exonu/phosph_ase_sf"/>
</dbReference>
<dbReference type="EMBL" id="JAJSOF020000023">
    <property type="protein sequence ID" value="KAJ4436140.1"/>
    <property type="molecule type" value="Genomic_DNA"/>
</dbReference>
<feature type="domain" description="Endonuclease/exonuclease/phosphatase" evidence="2">
    <location>
        <begin position="257"/>
        <end position="365"/>
    </location>
</feature>
<evidence type="ECO:0000313" key="3">
    <source>
        <dbReference type="EMBL" id="KAJ4436140.1"/>
    </source>
</evidence>
<evidence type="ECO:0000259" key="2">
    <source>
        <dbReference type="Pfam" id="PF14529"/>
    </source>
</evidence>
<organism evidence="3 4">
    <name type="scientific">Periplaneta americana</name>
    <name type="common">American cockroach</name>
    <name type="synonym">Blatta americana</name>
    <dbReference type="NCBI Taxonomy" id="6978"/>
    <lineage>
        <taxon>Eukaryota</taxon>
        <taxon>Metazoa</taxon>
        <taxon>Ecdysozoa</taxon>
        <taxon>Arthropoda</taxon>
        <taxon>Hexapoda</taxon>
        <taxon>Insecta</taxon>
        <taxon>Pterygota</taxon>
        <taxon>Neoptera</taxon>
        <taxon>Polyneoptera</taxon>
        <taxon>Dictyoptera</taxon>
        <taxon>Blattodea</taxon>
        <taxon>Blattoidea</taxon>
        <taxon>Blattidae</taxon>
        <taxon>Blattinae</taxon>
        <taxon>Periplaneta</taxon>
    </lineage>
</organism>
<name>A0ABQ8SRT5_PERAM</name>
<protein>
    <recommendedName>
        <fullName evidence="2">Endonuclease/exonuclease/phosphatase domain-containing protein</fullName>
    </recommendedName>
</protein>
<dbReference type="Gene3D" id="3.60.10.10">
    <property type="entry name" value="Endonuclease/exonuclease/phosphatase"/>
    <property type="match status" value="1"/>
</dbReference>
<evidence type="ECO:0000313" key="4">
    <source>
        <dbReference type="Proteomes" id="UP001148838"/>
    </source>
</evidence>
<accession>A0ABQ8SRT5</accession>
<reference evidence="3 4" key="1">
    <citation type="journal article" date="2022" name="Allergy">
        <title>Genome assembly and annotation of Periplaneta americana reveal a comprehensive cockroach allergen profile.</title>
        <authorList>
            <person name="Wang L."/>
            <person name="Xiong Q."/>
            <person name="Saelim N."/>
            <person name="Wang L."/>
            <person name="Nong W."/>
            <person name="Wan A.T."/>
            <person name="Shi M."/>
            <person name="Liu X."/>
            <person name="Cao Q."/>
            <person name="Hui J.H.L."/>
            <person name="Sookrung N."/>
            <person name="Leung T.F."/>
            <person name="Tungtrongchitr A."/>
            <person name="Tsui S.K.W."/>
        </authorList>
    </citation>
    <scope>NUCLEOTIDE SEQUENCE [LARGE SCALE GENOMIC DNA]</scope>
    <source>
        <strain evidence="3">PWHHKU_190912</strain>
    </source>
</reference>
<dbReference type="Proteomes" id="UP001148838">
    <property type="component" value="Unassembled WGS sequence"/>
</dbReference>
<dbReference type="PANTHER" id="PTHR33395">
    <property type="entry name" value="TRANSCRIPTASE, PUTATIVE-RELATED-RELATED"/>
    <property type="match status" value="1"/>
</dbReference>